<dbReference type="PROSITE" id="PS50181">
    <property type="entry name" value="FBOX"/>
    <property type="match status" value="1"/>
</dbReference>
<dbReference type="Proteomes" id="UP001497457">
    <property type="component" value="Chromosome 32b"/>
</dbReference>
<evidence type="ECO:0000313" key="2">
    <source>
        <dbReference type="EMBL" id="CAL5035854.1"/>
    </source>
</evidence>
<evidence type="ECO:0000259" key="1">
    <source>
        <dbReference type="PROSITE" id="PS50181"/>
    </source>
</evidence>
<feature type="domain" description="F-box" evidence="1">
    <location>
        <begin position="1"/>
        <end position="47"/>
    </location>
</feature>
<dbReference type="AlphaFoldDB" id="A0ABC9DBD4"/>
<dbReference type="InterPro" id="IPR036047">
    <property type="entry name" value="F-box-like_dom_sf"/>
</dbReference>
<keyword evidence="3" id="KW-1185">Reference proteome</keyword>
<dbReference type="InterPro" id="IPR013187">
    <property type="entry name" value="F-box-assoc_dom_typ3"/>
</dbReference>
<reference evidence="2" key="1">
    <citation type="submission" date="2024-10" db="EMBL/GenBank/DDBJ databases">
        <authorList>
            <person name="Ryan C."/>
        </authorList>
    </citation>
    <scope>NUCLEOTIDE SEQUENCE [LARGE SCALE GENOMIC DNA]</scope>
</reference>
<sequence length="466" mass="53373">MEVAALPGDALAGVLRRLPLRSLAAARCICKAWRDVIDARALLLPHLLPHSVCGIFLNYIDHTRHHFFGRRRSSSSPPPFPEIDGSLGFMPNDDGRILQWSSVFDHCNGLLLFEHEWESGLCVCNPATRQWEVLPRPEEASVYSSLAYLAFDPAVSPHYEVFLIPPEPKTPVPSNHWMLTEQPAEPPYHLMEWPPSPFRLDVFSSRTGQWEGIDFVREGQAAGTVQDKRLDPLDLTMFGGPRWRYAVFHQGALYVHCRGPFVMRLSLSQGKYQVIKFPANIEHGKVYLGKSTHGVCFGIIHESQLRVWILIESCGQMEWVSKYQHNLRKLLSLPNVSGKFMGGPWVIEEDNNIGESEESREWDSDNDDLFTVEVEDNENEIEDEEYHHDNFYILGFHPYKEVVFLVQQFEVLAYHLDSSKIQYMGNCRPKCYTLNHSNAYESFLYTPCVIGRLLHGNNTDQNPSED</sequence>
<dbReference type="SMART" id="SM00256">
    <property type="entry name" value="FBOX"/>
    <property type="match status" value="1"/>
</dbReference>
<evidence type="ECO:0000313" key="3">
    <source>
        <dbReference type="Proteomes" id="UP001497457"/>
    </source>
</evidence>
<dbReference type="EMBL" id="OZ075142">
    <property type="protein sequence ID" value="CAL5035854.1"/>
    <property type="molecule type" value="Genomic_DNA"/>
</dbReference>
<dbReference type="PANTHER" id="PTHR34591">
    <property type="entry name" value="OS03G0653100 PROTEIN-RELATED"/>
    <property type="match status" value="1"/>
</dbReference>
<dbReference type="PANTHER" id="PTHR34591:SF21">
    <property type="entry name" value="F-BOX DOMAIN CONTAINING PROTEIN, EXPRESSED"/>
    <property type="match status" value="1"/>
</dbReference>
<organism evidence="2 3">
    <name type="scientific">Urochloa decumbens</name>
    <dbReference type="NCBI Taxonomy" id="240449"/>
    <lineage>
        <taxon>Eukaryota</taxon>
        <taxon>Viridiplantae</taxon>
        <taxon>Streptophyta</taxon>
        <taxon>Embryophyta</taxon>
        <taxon>Tracheophyta</taxon>
        <taxon>Spermatophyta</taxon>
        <taxon>Magnoliopsida</taxon>
        <taxon>Liliopsida</taxon>
        <taxon>Poales</taxon>
        <taxon>Poaceae</taxon>
        <taxon>PACMAD clade</taxon>
        <taxon>Panicoideae</taxon>
        <taxon>Panicodae</taxon>
        <taxon>Paniceae</taxon>
        <taxon>Melinidinae</taxon>
        <taxon>Urochloa</taxon>
    </lineage>
</organism>
<protein>
    <recommendedName>
        <fullName evidence="1">F-box domain-containing protein</fullName>
    </recommendedName>
</protein>
<dbReference type="Pfam" id="PF00646">
    <property type="entry name" value="F-box"/>
    <property type="match status" value="1"/>
</dbReference>
<dbReference type="SUPFAM" id="SSF81383">
    <property type="entry name" value="F-box domain"/>
    <property type="match status" value="1"/>
</dbReference>
<proteinExistence type="predicted"/>
<accession>A0ABC9DBD4</accession>
<dbReference type="InterPro" id="IPR001810">
    <property type="entry name" value="F-box_dom"/>
</dbReference>
<dbReference type="Gene3D" id="1.20.1280.50">
    <property type="match status" value="1"/>
</dbReference>
<gene>
    <name evidence="2" type="ORF">URODEC1_LOCUS83676</name>
</gene>
<name>A0ABC9DBD4_9POAL</name>
<dbReference type="Pfam" id="PF08268">
    <property type="entry name" value="FBA_3"/>
    <property type="match status" value="1"/>
</dbReference>